<protein>
    <submittedName>
        <fullName evidence="1">Uncharacterized protein</fullName>
    </submittedName>
</protein>
<evidence type="ECO:0000313" key="2">
    <source>
        <dbReference type="Proteomes" id="UP000028135"/>
    </source>
</evidence>
<dbReference type="EMBL" id="JANF02000073">
    <property type="protein sequence ID" value="KER35476.1"/>
    <property type="molecule type" value="Genomic_DNA"/>
</dbReference>
<gene>
    <name evidence="1" type="ORF">AL00_16055</name>
</gene>
<proteinExistence type="predicted"/>
<organism evidence="1 2">
    <name type="scientific">Sphingobium indicum F2</name>
    <dbReference type="NCBI Taxonomy" id="1450518"/>
    <lineage>
        <taxon>Bacteria</taxon>
        <taxon>Pseudomonadati</taxon>
        <taxon>Pseudomonadota</taxon>
        <taxon>Alphaproteobacteria</taxon>
        <taxon>Sphingomonadales</taxon>
        <taxon>Sphingomonadaceae</taxon>
        <taxon>Sphingobium</taxon>
    </lineage>
</organism>
<accession>A0A8E0WQI1</accession>
<name>A0A8E0WQI1_9SPHN</name>
<comment type="caution">
    <text evidence="1">The sequence shown here is derived from an EMBL/GenBank/DDBJ whole genome shotgun (WGS) entry which is preliminary data.</text>
</comment>
<reference evidence="1 2" key="1">
    <citation type="submission" date="2014-05" db="EMBL/GenBank/DDBJ databases">
        <title>Genome Announcement of Sphingobium lucknowense F2.</title>
        <authorList>
            <person name="Lal R."/>
            <person name="Negi V."/>
            <person name="Lata P."/>
            <person name="Sangwan N."/>
            <person name="Gupta S.K."/>
            <person name="Rao D.L.N."/>
            <person name="Das S."/>
        </authorList>
    </citation>
    <scope>NUCLEOTIDE SEQUENCE [LARGE SCALE GENOMIC DNA]</scope>
    <source>
        <strain evidence="1 2">F2</strain>
    </source>
</reference>
<dbReference type="AlphaFoldDB" id="A0A8E0WQI1"/>
<dbReference type="Proteomes" id="UP000028135">
    <property type="component" value="Unassembled WGS sequence"/>
</dbReference>
<sequence length="389" mass="42813">MKISYLRDTCVKEGRLPNPENNRIVALDAAAGTGVEQRREVALTSDEGDPLAIFRCVPEPSGVTWNSVGKIDDIVKYLSMTAAIIEPLMSAQALLSRGNYYRSDFALSIGKNGKHKGVAKGHQGMVDLVKVSAAGIGGPAAALIAIRQLEEQRRWENIERNLTETKLAVEGVSKFQKDERRTALTGSIRYFQQIAPSIMSGELAAEVLHGIERHEAELIRIQDHIAEDIKAQFVTLRSIKNEAWLSSSKFMKALDEAIAPLEALQHEMRLCLRARACGLQLLCAFPGREAGKAARRDDILGDIALYGPAGAVGREMDQIVREKAKLASSLANRMLILQRENAVLSITSQYESEIRKGMRLLLPSSPDEEVKIPIEFKVQDGAVVGYRTL</sequence>
<evidence type="ECO:0000313" key="1">
    <source>
        <dbReference type="EMBL" id="KER35476.1"/>
    </source>
</evidence>